<protein>
    <submittedName>
        <fullName evidence="1">Uncharacterized protein</fullName>
    </submittedName>
</protein>
<gene>
    <name evidence="1" type="ORF">CLUP02_04707</name>
</gene>
<evidence type="ECO:0000313" key="1">
    <source>
        <dbReference type="EMBL" id="UQC79228.1"/>
    </source>
</evidence>
<dbReference type="KEGG" id="clup:CLUP02_04707"/>
<dbReference type="EMBL" id="CP019474">
    <property type="protein sequence ID" value="UQC79228.1"/>
    <property type="molecule type" value="Genomic_DNA"/>
</dbReference>
<organism evidence="1 2">
    <name type="scientific">Colletotrichum lupini</name>
    <dbReference type="NCBI Taxonomy" id="145971"/>
    <lineage>
        <taxon>Eukaryota</taxon>
        <taxon>Fungi</taxon>
        <taxon>Dikarya</taxon>
        <taxon>Ascomycota</taxon>
        <taxon>Pezizomycotina</taxon>
        <taxon>Sordariomycetes</taxon>
        <taxon>Hypocreomycetidae</taxon>
        <taxon>Glomerellales</taxon>
        <taxon>Glomerellaceae</taxon>
        <taxon>Colletotrichum</taxon>
        <taxon>Colletotrichum acutatum species complex</taxon>
    </lineage>
</organism>
<accession>A0A9Q8SL51</accession>
<dbReference type="RefSeq" id="XP_049140861.1">
    <property type="nucleotide sequence ID" value="XM_049283718.1"/>
</dbReference>
<dbReference type="GeneID" id="73338728"/>
<proteinExistence type="predicted"/>
<feature type="non-terminal residue" evidence="1">
    <location>
        <position position="1"/>
    </location>
</feature>
<sequence>LLLYTKVYLVVKKYIINSLKDLADPSDFLYTTSEAYTSTINTNRGLWDAVLEAFAARKDLLNNNEAKTTVKRLGSLAYDLLVYFHWEGKLRYEYNFN</sequence>
<evidence type="ECO:0000313" key="2">
    <source>
        <dbReference type="Proteomes" id="UP000830671"/>
    </source>
</evidence>
<keyword evidence="2" id="KW-1185">Reference proteome</keyword>
<reference evidence="1" key="1">
    <citation type="journal article" date="2021" name="Mol. Plant Microbe Interact.">
        <title>Complete Genome Sequence of the Plant-Pathogenic Fungus Colletotrichum lupini.</title>
        <authorList>
            <person name="Baroncelli R."/>
            <person name="Pensec F."/>
            <person name="Da Lio D."/>
            <person name="Boufleur T."/>
            <person name="Vicente I."/>
            <person name="Sarrocco S."/>
            <person name="Picot A."/>
            <person name="Baraldi E."/>
            <person name="Sukno S."/>
            <person name="Thon M."/>
            <person name="Le Floch G."/>
        </authorList>
    </citation>
    <scope>NUCLEOTIDE SEQUENCE</scope>
    <source>
        <strain evidence="1">IMI 504893</strain>
    </source>
</reference>
<name>A0A9Q8SL51_9PEZI</name>
<dbReference type="AlphaFoldDB" id="A0A9Q8SL51"/>
<dbReference type="Proteomes" id="UP000830671">
    <property type="component" value="Chromosome 2"/>
</dbReference>